<reference evidence="2" key="1">
    <citation type="submission" date="2018-11" db="EMBL/GenBank/DDBJ databases">
        <authorList>
            <consortium name="Pathogen Informatics"/>
        </authorList>
    </citation>
    <scope>NUCLEOTIDE SEQUENCE</scope>
</reference>
<organism evidence="2 3">
    <name type="scientific">Protopolystoma xenopodis</name>
    <dbReference type="NCBI Taxonomy" id="117903"/>
    <lineage>
        <taxon>Eukaryota</taxon>
        <taxon>Metazoa</taxon>
        <taxon>Spiralia</taxon>
        <taxon>Lophotrochozoa</taxon>
        <taxon>Platyhelminthes</taxon>
        <taxon>Monogenea</taxon>
        <taxon>Polyopisthocotylea</taxon>
        <taxon>Polystomatidea</taxon>
        <taxon>Polystomatidae</taxon>
        <taxon>Protopolystoma</taxon>
    </lineage>
</organism>
<evidence type="ECO:0000256" key="1">
    <source>
        <dbReference type="SAM" id="MobiDB-lite"/>
    </source>
</evidence>
<keyword evidence="3" id="KW-1185">Reference proteome</keyword>
<name>A0A448WEW4_9PLAT</name>
<feature type="compositionally biased region" description="Polar residues" evidence="1">
    <location>
        <begin position="268"/>
        <end position="283"/>
    </location>
</feature>
<feature type="region of interest" description="Disordered" evidence="1">
    <location>
        <begin position="264"/>
        <end position="283"/>
    </location>
</feature>
<evidence type="ECO:0000313" key="2">
    <source>
        <dbReference type="EMBL" id="VEL10117.1"/>
    </source>
</evidence>
<sequence>MPYHYLEDTVQAGLILGFTHLLHGVPTYDPPSAHTSLLSLSFVYYYRASKTDLLLPSTFFRLSACPPFPPSTSVEPTLSHPSRSICQYHRFAPISSASPCFPVVHSSYHTVDFLLPGLTRSQLAWLTCGQNDGTAWSSACCFITCFADLFMCSTPVRVNGTGEKGVCTTELAQTHFFPTRESPCRHGPGSPHFSRSTGRQRSLKDTILPSTSTRAVADDRLVAVGAVVGAGVGAVVVARLNHLRWSAAFSAHLLAPTTPDLDRPVHVGQSNASLPRSNTSSGL</sequence>
<proteinExistence type="predicted"/>
<dbReference type="EMBL" id="CAAALY010008063">
    <property type="protein sequence ID" value="VEL10117.1"/>
    <property type="molecule type" value="Genomic_DNA"/>
</dbReference>
<dbReference type="AlphaFoldDB" id="A0A448WEW4"/>
<evidence type="ECO:0000313" key="3">
    <source>
        <dbReference type="Proteomes" id="UP000784294"/>
    </source>
</evidence>
<comment type="caution">
    <text evidence="2">The sequence shown here is derived from an EMBL/GenBank/DDBJ whole genome shotgun (WGS) entry which is preliminary data.</text>
</comment>
<gene>
    <name evidence="2" type="ORF">PXEA_LOCUS3557</name>
</gene>
<feature type="region of interest" description="Disordered" evidence="1">
    <location>
        <begin position="180"/>
        <end position="201"/>
    </location>
</feature>
<protein>
    <submittedName>
        <fullName evidence="2">Uncharacterized protein</fullName>
    </submittedName>
</protein>
<dbReference type="Proteomes" id="UP000784294">
    <property type="component" value="Unassembled WGS sequence"/>
</dbReference>
<accession>A0A448WEW4</accession>